<dbReference type="RefSeq" id="WP_152307849.1">
    <property type="nucleotide sequence ID" value="NZ_CP043617.1"/>
</dbReference>
<dbReference type="SUPFAM" id="SSF52833">
    <property type="entry name" value="Thioredoxin-like"/>
    <property type="match status" value="1"/>
</dbReference>
<gene>
    <name evidence="4" type="ORF">FJR48_09245</name>
</gene>
<dbReference type="OrthoDB" id="5334769at2"/>
<keyword evidence="1 2" id="KW-0732">Signal</keyword>
<accession>A0A5P8P2Q2</accession>
<dbReference type="PANTHER" id="PTHR15337:SF11">
    <property type="entry name" value="THIOREDOXIN DOMAIN-CONTAINING PROTEIN"/>
    <property type="match status" value="1"/>
</dbReference>
<feature type="signal peptide" evidence="2">
    <location>
        <begin position="1"/>
        <end position="16"/>
    </location>
</feature>
<dbReference type="InterPro" id="IPR051099">
    <property type="entry name" value="AGR/TXD"/>
</dbReference>
<dbReference type="Gene3D" id="3.40.30.10">
    <property type="entry name" value="Glutaredoxin"/>
    <property type="match status" value="1"/>
</dbReference>
<proteinExistence type="predicted"/>
<feature type="chain" id="PRO_5024882889" evidence="2">
    <location>
        <begin position="17"/>
        <end position="135"/>
    </location>
</feature>
<sequence>MKYFLILLALSLSLFADSIEWNKDYKTAVEKAKKTDKLVFVFITSKDCKFCKKLKETTLEDKNIVQKINKAYSSVIVMKDKDFFPSKLNAKATPMLYFLDKNENIIDYSLGYWDVADFNFILKDVQKRYLKGMKK</sequence>
<dbReference type="InterPro" id="IPR036249">
    <property type="entry name" value="Thioredoxin-like_sf"/>
</dbReference>
<evidence type="ECO:0000313" key="5">
    <source>
        <dbReference type="Proteomes" id="UP000326944"/>
    </source>
</evidence>
<evidence type="ECO:0000313" key="4">
    <source>
        <dbReference type="EMBL" id="QFR49901.1"/>
    </source>
</evidence>
<name>A0A5P8P2Q2_9BACT</name>
<dbReference type="Pfam" id="PF13098">
    <property type="entry name" value="Thioredoxin_2"/>
    <property type="match status" value="1"/>
</dbReference>
<evidence type="ECO:0000256" key="1">
    <source>
        <dbReference type="ARBA" id="ARBA00022729"/>
    </source>
</evidence>
<dbReference type="AlphaFoldDB" id="A0A5P8P2Q2"/>
<feature type="domain" description="Thioredoxin-like fold" evidence="3">
    <location>
        <begin position="32"/>
        <end position="119"/>
    </location>
</feature>
<dbReference type="PANTHER" id="PTHR15337">
    <property type="entry name" value="ANTERIOR GRADIENT PROTEIN-RELATED"/>
    <property type="match status" value="1"/>
</dbReference>
<protein>
    <submittedName>
        <fullName evidence="4">Thioredoxin family protein</fullName>
    </submittedName>
</protein>
<dbReference type="EMBL" id="CP043617">
    <property type="protein sequence ID" value="QFR49901.1"/>
    <property type="molecule type" value="Genomic_DNA"/>
</dbReference>
<evidence type="ECO:0000259" key="3">
    <source>
        <dbReference type="Pfam" id="PF13098"/>
    </source>
</evidence>
<dbReference type="Proteomes" id="UP000326944">
    <property type="component" value="Chromosome"/>
</dbReference>
<dbReference type="KEGG" id="sulg:FJR48_09245"/>
<dbReference type="InterPro" id="IPR012336">
    <property type="entry name" value="Thioredoxin-like_fold"/>
</dbReference>
<organism evidence="4 5">
    <name type="scientific">Sulfurimonas lithotrophica</name>
    <dbReference type="NCBI Taxonomy" id="2590022"/>
    <lineage>
        <taxon>Bacteria</taxon>
        <taxon>Pseudomonadati</taxon>
        <taxon>Campylobacterota</taxon>
        <taxon>Epsilonproteobacteria</taxon>
        <taxon>Campylobacterales</taxon>
        <taxon>Sulfurimonadaceae</taxon>
        <taxon>Sulfurimonas</taxon>
    </lineage>
</organism>
<keyword evidence="5" id="KW-1185">Reference proteome</keyword>
<reference evidence="4 5" key="1">
    <citation type="submission" date="2019-09" db="EMBL/GenBank/DDBJ databases">
        <title>Sulfurimonas gotlandica sp. nov., a chemoautotrophic and psychrotolerant epsilonproteobacterium isolated from a pelagic redoxcline, and an emended description of the genus Sulfurimonas.</title>
        <authorList>
            <person name="Wang S."/>
            <person name="Jiang L."/>
            <person name="Shao S."/>
        </authorList>
    </citation>
    <scope>NUCLEOTIDE SEQUENCE [LARGE SCALE GENOMIC DNA]</scope>
    <source>
        <strain evidence="4 5">GYSZ_1</strain>
    </source>
</reference>
<evidence type="ECO:0000256" key="2">
    <source>
        <dbReference type="SAM" id="SignalP"/>
    </source>
</evidence>